<dbReference type="AlphaFoldDB" id="A0A922HTZ8"/>
<feature type="repeat" description="WD" evidence="3">
    <location>
        <begin position="222"/>
        <end position="263"/>
    </location>
</feature>
<dbReference type="GO" id="GO:1990841">
    <property type="term" value="F:promoter-specific chromatin binding"/>
    <property type="evidence" value="ECO:0007669"/>
    <property type="project" value="TreeGrafter"/>
</dbReference>
<protein>
    <submittedName>
        <fullName evidence="4">WD repeat-containing protein 13</fullName>
    </submittedName>
</protein>
<comment type="caution">
    <text evidence="4">The sequence shown here is derived from an EMBL/GenBank/DDBJ whole genome shotgun (WGS) entry which is preliminary data.</text>
</comment>
<reference evidence="4" key="1">
    <citation type="submission" date="2013-05" db="EMBL/GenBank/DDBJ databases">
        <authorList>
            <person name="Yim A.K.Y."/>
            <person name="Chan T.F."/>
            <person name="Ji K.M."/>
            <person name="Liu X.Y."/>
            <person name="Zhou J.W."/>
            <person name="Li R.Q."/>
            <person name="Yang K.Y."/>
            <person name="Li J."/>
            <person name="Li M."/>
            <person name="Law P.T.W."/>
            <person name="Wu Y.L."/>
            <person name="Cai Z.L."/>
            <person name="Qin H."/>
            <person name="Bao Y."/>
            <person name="Leung R.K.K."/>
            <person name="Ng P.K.S."/>
            <person name="Zou J."/>
            <person name="Zhong X.J."/>
            <person name="Ran P.X."/>
            <person name="Zhong N.S."/>
            <person name="Liu Z.G."/>
            <person name="Tsui S.K.W."/>
        </authorList>
    </citation>
    <scope>NUCLEOTIDE SEQUENCE</scope>
    <source>
        <strain evidence="4">Derf</strain>
        <tissue evidence="4">Whole organism</tissue>
    </source>
</reference>
<dbReference type="Gene3D" id="2.130.10.10">
    <property type="entry name" value="YVTN repeat-like/Quinoprotein amine dehydrogenase"/>
    <property type="match status" value="2"/>
</dbReference>
<dbReference type="GO" id="GO:0005634">
    <property type="term" value="C:nucleus"/>
    <property type="evidence" value="ECO:0007669"/>
    <property type="project" value="TreeGrafter"/>
</dbReference>
<dbReference type="Proteomes" id="UP000790347">
    <property type="component" value="Unassembled WGS sequence"/>
</dbReference>
<dbReference type="PANTHER" id="PTHR22838">
    <property type="entry name" value="WD REPEAT PROTEIN 26-RELATED"/>
    <property type="match status" value="1"/>
</dbReference>
<dbReference type="SMART" id="SM00320">
    <property type="entry name" value="WD40"/>
    <property type="match status" value="6"/>
</dbReference>
<dbReference type="PROSITE" id="PS50082">
    <property type="entry name" value="WD_REPEATS_2"/>
    <property type="match status" value="2"/>
</dbReference>
<evidence type="ECO:0000256" key="2">
    <source>
        <dbReference type="ARBA" id="ARBA00022737"/>
    </source>
</evidence>
<dbReference type="InterPro" id="IPR036322">
    <property type="entry name" value="WD40_repeat_dom_sf"/>
</dbReference>
<keyword evidence="1 3" id="KW-0853">WD repeat</keyword>
<evidence type="ECO:0000313" key="4">
    <source>
        <dbReference type="EMBL" id="KAH9501892.1"/>
    </source>
</evidence>
<dbReference type="Pfam" id="PF00400">
    <property type="entry name" value="WD40"/>
    <property type="match status" value="3"/>
</dbReference>
<reference evidence="4" key="2">
    <citation type="journal article" date="2022" name="Res Sq">
        <title>Comparative Genomics Reveals Insights into the Divergent Evolution of Astigmatic Mites and Household Pest Adaptations.</title>
        <authorList>
            <person name="Xiong Q."/>
            <person name="Wan A.T.-Y."/>
            <person name="Liu X.-Y."/>
            <person name="Fung C.S.-H."/>
            <person name="Xiao X."/>
            <person name="Malainual N."/>
            <person name="Hou J."/>
            <person name="Wang L."/>
            <person name="Wang M."/>
            <person name="Yang K."/>
            <person name="Cui Y."/>
            <person name="Leung E."/>
            <person name="Nong W."/>
            <person name="Shin S.-K."/>
            <person name="Au S."/>
            <person name="Jeong K.Y."/>
            <person name="Chew F.T."/>
            <person name="Hui J."/>
            <person name="Leung T.F."/>
            <person name="Tungtrongchitr A."/>
            <person name="Zhong N."/>
            <person name="Liu Z."/>
            <person name="Tsui S."/>
        </authorList>
    </citation>
    <scope>NUCLEOTIDE SEQUENCE</scope>
    <source>
        <strain evidence="4">Derf</strain>
        <tissue evidence="4">Whole organism</tissue>
    </source>
</reference>
<dbReference type="EMBL" id="ASGP02000006">
    <property type="protein sequence ID" value="KAH9501892.1"/>
    <property type="molecule type" value="Genomic_DNA"/>
</dbReference>
<dbReference type="InterPro" id="IPR015943">
    <property type="entry name" value="WD40/YVTN_repeat-like_dom_sf"/>
</dbReference>
<accession>A0A922HTZ8</accession>
<keyword evidence="5" id="KW-1185">Reference proteome</keyword>
<dbReference type="InterPro" id="IPR001680">
    <property type="entry name" value="WD40_rpt"/>
</dbReference>
<proteinExistence type="predicted"/>
<keyword evidence="2" id="KW-0677">Repeat</keyword>
<evidence type="ECO:0000313" key="5">
    <source>
        <dbReference type="Proteomes" id="UP000790347"/>
    </source>
</evidence>
<dbReference type="PANTHER" id="PTHR22838:SF4">
    <property type="entry name" value="WD REPEAT-CONTAINING PROTEIN 13"/>
    <property type="match status" value="1"/>
</dbReference>
<sequence length="535" mass="60285">MTTTSSSESNQQSMMTMIDSNLESSIFWQHIIALDVQYNSSRYFCTYMKILYIKRRNQLFRELSKQPLNSFRKQYLRLRHTILSNCYQQQQQQQKKHVRNNSDSSFLSFIYDDLRSYSGGDWKSNITLTNDVNQIEHLQFHQSTSSCNADKNNHNNNNNSNIAFCENFAFSGVHHIFDQHKSAVNCVKFANSNKSLICFASDDHTLSICQLTPLPATILFVLREHQAPVTAFEWSQSNDLIVSCSLDSTINLWSTMNGRCLRRFKDPQKCSILTCTFLPTNNNMIFTGNQNGIVNILNLSTGIYSKNSVNICDGGHIVSMCFESKGQLLWCGDSKGFISTFRFEMETCKLLLVNKVIIVPGCPITSLSSSSSTIIGYDMNQNLLLANCACNAVVLFRTGIDNKLEFLKCFPIKHQNSKLKIKSSFCPNSDNIVNNQLPTLPSTSSSTTTSTTTTPGICLVTGSEDTCIYFYHYQPPDLNTKTPAISRCVNKLQGHSATVLDVRFNHDESLLASADSKGSIIIWKRNNNSSVSKNF</sequence>
<gene>
    <name evidence="4" type="primary">WDR13</name>
    <name evidence="4" type="ORF">DERF_012702</name>
</gene>
<dbReference type="PROSITE" id="PS50294">
    <property type="entry name" value="WD_REPEATS_REGION"/>
    <property type="match status" value="2"/>
</dbReference>
<name>A0A922HTZ8_DERFA</name>
<dbReference type="SUPFAM" id="SSF50978">
    <property type="entry name" value="WD40 repeat-like"/>
    <property type="match status" value="1"/>
</dbReference>
<evidence type="ECO:0000256" key="3">
    <source>
        <dbReference type="PROSITE-ProRule" id="PRU00221"/>
    </source>
</evidence>
<evidence type="ECO:0000256" key="1">
    <source>
        <dbReference type="ARBA" id="ARBA00022574"/>
    </source>
</evidence>
<feature type="repeat" description="WD" evidence="3">
    <location>
        <begin position="492"/>
        <end position="533"/>
    </location>
</feature>
<dbReference type="InterPro" id="IPR051350">
    <property type="entry name" value="WD_repeat-ST_regulator"/>
</dbReference>
<organism evidence="4 5">
    <name type="scientific">Dermatophagoides farinae</name>
    <name type="common">American house dust mite</name>
    <dbReference type="NCBI Taxonomy" id="6954"/>
    <lineage>
        <taxon>Eukaryota</taxon>
        <taxon>Metazoa</taxon>
        <taxon>Ecdysozoa</taxon>
        <taxon>Arthropoda</taxon>
        <taxon>Chelicerata</taxon>
        <taxon>Arachnida</taxon>
        <taxon>Acari</taxon>
        <taxon>Acariformes</taxon>
        <taxon>Sarcoptiformes</taxon>
        <taxon>Astigmata</taxon>
        <taxon>Psoroptidia</taxon>
        <taxon>Analgoidea</taxon>
        <taxon>Pyroglyphidae</taxon>
        <taxon>Dermatophagoidinae</taxon>
        <taxon>Dermatophagoides</taxon>
    </lineage>
</organism>